<feature type="compositionally biased region" description="Gly residues" evidence="1">
    <location>
        <begin position="76"/>
        <end position="113"/>
    </location>
</feature>
<evidence type="ECO:0000256" key="1">
    <source>
        <dbReference type="SAM" id="MobiDB-lite"/>
    </source>
</evidence>
<feature type="compositionally biased region" description="Low complexity" evidence="1">
    <location>
        <begin position="66"/>
        <end position="75"/>
    </location>
</feature>
<proteinExistence type="predicted"/>
<comment type="caution">
    <text evidence="2">The sequence shown here is derived from an EMBL/GenBank/DDBJ whole genome shotgun (WGS) entry which is preliminary data.</text>
</comment>
<dbReference type="Proteomes" id="UP001596380">
    <property type="component" value="Unassembled WGS sequence"/>
</dbReference>
<keyword evidence="3" id="KW-1185">Reference proteome</keyword>
<feature type="region of interest" description="Disordered" evidence="1">
    <location>
        <begin position="31"/>
        <end position="115"/>
    </location>
</feature>
<evidence type="ECO:0008006" key="4">
    <source>
        <dbReference type="Google" id="ProtNLM"/>
    </source>
</evidence>
<protein>
    <recommendedName>
        <fullName evidence="4">LppX_LprAFG lipoprotein</fullName>
    </recommendedName>
</protein>
<evidence type="ECO:0000313" key="3">
    <source>
        <dbReference type="Proteomes" id="UP001596380"/>
    </source>
</evidence>
<name>A0ABW2CDZ6_9ACTN</name>
<sequence length="300" mass="30261">MNRRTDRAIAISAISAVVLVPTAILAVMKTGGSSPKDPGEMPPAAIAAQNDPTRIGNGGHAPKTPAGPSAPLPGSGVPGAPGGGTGGGGAGGGGKGGGSGSGGGSSKPSGGGAASLTSFTRVTDVRLSGAANGDYEHQRETASFTLAPNFALNAVGVRESMKGGKLVKVTQKVIVSGRTMRGFDGKKWTSSKLTATQLSKLKNESDPRQFTYLVSSVPGVGRTGPDRYGSTHYLAKALMGDVSARLPKNVAAQIRKVLPDGTGVSLDLWSDRSSRPSWIGLNAAVPGASFNGSMTFKSYR</sequence>
<gene>
    <name evidence="2" type="ORF">ACFQKB_08945</name>
</gene>
<reference evidence="3" key="1">
    <citation type="journal article" date="2019" name="Int. J. Syst. Evol. Microbiol.">
        <title>The Global Catalogue of Microorganisms (GCM) 10K type strain sequencing project: providing services to taxonomists for standard genome sequencing and annotation.</title>
        <authorList>
            <consortium name="The Broad Institute Genomics Platform"/>
            <consortium name="The Broad Institute Genome Sequencing Center for Infectious Disease"/>
            <person name="Wu L."/>
            <person name="Ma J."/>
        </authorList>
    </citation>
    <scope>NUCLEOTIDE SEQUENCE [LARGE SCALE GENOMIC DNA]</scope>
    <source>
        <strain evidence="3">JCM 3369</strain>
    </source>
</reference>
<evidence type="ECO:0000313" key="2">
    <source>
        <dbReference type="EMBL" id="MFC6879889.1"/>
    </source>
</evidence>
<organism evidence="2 3">
    <name type="scientific">Actinomadura yumaensis</name>
    <dbReference type="NCBI Taxonomy" id="111807"/>
    <lineage>
        <taxon>Bacteria</taxon>
        <taxon>Bacillati</taxon>
        <taxon>Actinomycetota</taxon>
        <taxon>Actinomycetes</taxon>
        <taxon>Streptosporangiales</taxon>
        <taxon>Thermomonosporaceae</taxon>
        <taxon>Actinomadura</taxon>
    </lineage>
</organism>
<dbReference type="EMBL" id="JBHSXS010000003">
    <property type="protein sequence ID" value="MFC6879889.1"/>
    <property type="molecule type" value="Genomic_DNA"/>
</dbReference>
<accession>A0ABW2CDZ6</accession>
<dbReference type="RefSeq" id="WP_164717140.1">
    <property type="nucleotide sequence ID" value="NZ_JBHSXE010000001.1"/>
</dbReference>